<dbReference type="AlphaFoldDB" id="A0A498P312"/>
<organism evidence="2 3">
    <name type="scientific">Labeo rohita</name>
    <name type="common">Indian major carp</name>
    <name type="synonym">Cyprinus rohita</name>
    <dbReference type="NCBI Taxonomy" id="84645"/>
    <lineage>
        <taxon>Eukaryota</taxon>
        <taxon>Metazoa</taxon>
        <taxon>Chordata</taxon>
        <taxon>Craniata</taxon>
        <taxon>Vertebrata</taxon>
        <taxon>Euteleostomi</taxon>
        <taxon>Actinopterygii</taxon>
        <taxon>Neopterygii</taxon>
        <taxon>Teleostei</taxon>
        <taxon>Ostariophysi</taxon>
        <taxon>Cypriniformes</taxon>
        <taxon>Cyprinidae</taxon>
        <taxon>Labeoninae</taxon>
        <taxon>Labeonini</taxon>
        <taxon>Labeo</taxon>
    </lineage>
</organism>
<protein>
    <submittedName>
        <fullName evidence="2">Uncharacterized protein</fullName>
    </submittedName>
</protein>
<evidence type="ECO:0000313" key="3">
    <source>
        <dbReference type="Proteomes" id="UP000290572"/>
    </source>
</evidence>
<gene>
    <name evidence="2" type="ORF">ROHU_001380</name>
    <name evidence="1" type="ORF">ROHU_009891</name>
</gene>
<evidence type="ECO:0000313" key="1">
    <source>
        <dbReference type="EMBL" id="RXN13052.1"/>
    </source>
</evidence>
<name>A0A498P312_LABRO</name>
<keyword evidence="3" id="KW-1185">Reference proteome</keyword>
<dbReference type="EMBL" id="QBIY01005102">
    <property type="protein sequence ID" value="RXN38159.1"/>
    <property type="molecule type" value="Genomic_DNA"/>
</dbReference>
<comment type="caution">
    <text evidence="2">The sequence shown here is derived from an EMBL/GenBank/DDBJ whole genome shotgun (WGS) entry which is preliminary data.</text>
</comment>
<accession>A0A498P312</accession>
<sequence length="101" mass="11510">MQMICRGYQLMWALRGSTGPSQTLTISVCAVTKGFQAVQNEVNVDGGDDLMQAQWEDPKLSILICLKQCPEDKDNKKQNTTKYKTNSVDEFLHIRLECKRK</sequence>
<dbReference type="Proteomes" id="UP000290572">
    <property type="component" value="Unassembled WGS sequence"/>
</dbReference>
<dbReference type="EMBL" id="QBIY01013008">
    <property type="protein sequence ID" value="RXN13052.1"/>
    <property type="molecule type" value="Genomic_DNA"/>
</dbReference>
<reference evidence="2 3" key="1">
    <citation type="submission" date="2018-03" db="EMBL/GenBank/DDBJ databases">
        <title>Draft genome sequence of Rohu Carp (Labeo rohita).</title>
        <authorList>
            <person name="Das P."/>
            <person name="Kushwaha B."/>
            <person name="Joshi C.G."/>
            <person name="Kumar D."/>
            <person name="Nagpure N.S."/>
            <person name="Sahoo L."/>
            <person name="Das S.P."/>
            <person name="Bit A."/>
            <person name="Patnaik S."/>
            <person name="Meher P.K."/>
            <person name="Jayasankar P."/>
            <person name="Koringa P.G."/>
            <person name="Patel N.V."/>
            <person name="Hinsu A.T."/>
            <person name="Kumar R."/>
            <person name="Pandey M."/>
            <person name="Agarwal S."/>
            <person name="Srivastava S."/>
            <person name="Singh M."/>
            <person name="Iquebal M.A."/>
            <person name="Jaiswal S."/>
            <person name="Angadi U.B."/>
            <person name="Kumar N."/>
            <person name="Raza M."/>
            <person name="Shah T.M."/>
            <person name="Rai A."/>
            <person name="Jena J.K."/>
        </authorList>
    </citation>
    <scope>NUCLEOTIDE SEQUENCE [LARGE SCALE GENOMIC DNA]</scope>
    <source>
        <strain evidence="2">DASCIFA01</strain>
        <tissue evidence="2">Testis</tissue>
    </source>
</reference>
<proteinExistence type="predicted"/>
<evidence type="ECO:0000313" key="2">
    <source>
        <dbReference type="EMBL" id="RXN38159.1"/>
    </source>
</evidence>